<dbReference type="EMBL" id="AECV01000016">
    <property type="protein sequence ID" value="EFW29766.1"/>
    <property type="molecule type" value="Genomic_DNA"/>
</dbReference>
<reference evidence="1 2" key="1">
    <citation type="submission" date="2010-08" db="EMBL/GenBank/DDBJ databases">
        <authorList>
            <person name="Weinstock G."/>
            <person name="Sodergren E."/>
            <person name="Clifton S."/>
            <person name="Fulton L."/>
            <person name="Fulton B."/>
            <person name="Courtney L."/>
            <person name="Fronick C."/>
            <person name="Harrison M."/>
            <person name="Strong C."/>
            <person name="Farmer C."/>
            <person name="Delahaunty K."/>
            <person name="Markovic C."/>
            <person name="Hall O."/>
            <person name="Minx P."/>
            <person name="Tomlinson C."/>
            <person name="Mitreva M."/>
            <person name="Hou S."/>
            <person name="Chen J."/>
            <person name="Wollam A."/>
            <person name="Pepin K.H."/>
            <person name="Johnson M."/>
            <person name="Bhonagiri V."/>
            <person name="Zhang X."/>
            <person name="Suruliraj S."/>
            <person name="Warren W."/>
            <person name="Chinwalla A."/>
            <person name="Mardis E.R."/>
            <person name="Wilson R.K."/>
        </authorList>
    </citation>
    <scope>NUCLEOTIDE SEQUENCE [LARGE SCALE GENOMIC DNA]</scope>
    <source>
        <strain evidence="1 2">F0399</strain>
    </source>
</reference>
<name>E7N1Y4_9FIRM</name>
<comment type="caution">
    <text evidence="1">The sequence shown here is derived from an EMBL/GenBank/DDBJ whole genome shotgun (WGS) entry which is preliminary data.</text>
</comment>
<gene>
    <name evidence="1" type="ORF">HMPREF9555_00994</name>
</gene>
<dbReference type="Proteomes" id="UP000004633">
    <property type="component" value="Unassembled WGS sequence"/>
</dbReference>
<evidence type="ECO:0000313" key="1">
    <source>
        <dbReference type="EMBL" id="EFW29766.1"/>
    </source>
</evidence>
<keyword evidence="2" id="KW-1185">Reference proteome</keyword>
<sequence>MFLHRSGICLAKKAWLKNGCGRYRSRHGGSFALIIEKILHQKR</sequence>
<protein>
    <submittedName>
        <fullName evidence="1">Uncharacterized protein</fullName>
    </submittedName>
</protein>
<dbReference type="HOGENOM" id="CLU_3239458_0_0_9"/>
<organism evidence="1 2">
    <name type="scientific">Selenomonas artemidis F0399</name>
    <dbReference type="NCBI Taxonomy" id="749551"/>
    <lineage>
        <taxon>Bacteria</taxon>
        <taxon>Bacillati</taxon>
        <taxon>Bacillota</taxon>
        <taxon>Negativicutes</taxon>
        <taxon>Selenomonadales</taxon>
        <taxon>Selenomonadaceae</taxon>
        <taxon>Selenomonas</taxon>
    </lineage>
</organism>
<proteinExistence type="predicted"/>
<evidence type="ECO:0000313" key="2">
    <source>
        <dbReference type="Proteomes" id="UP000004633"/>
    </source>
</evidence>
<accession>E7N1Y4</accession>
<dbReference type="AlphaFoldDB" id="E7N1Y4"/>